<comment type="caution">
    <text evidence="1">The sequence shown here is derived from an EMBL/GenBank/DDBJ whole genome shotgun (WGS) entry which is preliminary data.</text>
</comment>
<accession>A0ACC2NEZ0</accession>
<keyword evidence="2" id="KW-1185">Reference proteome</keyword>
<proteinExistence type="predicted"/>
<organism evidence="1 2">
    <name type="scientific">Eretmocerus hayati</name>
    <dbReference type="NCBI Taxonomy" id="131215"/>
    <lineage>
        <taxon>Eukaryota</taxon>
        <taxon>Metazoa</taxon>
        <taxon>Ecdysozoa</taxon>
        <taxon>Arthropoda</taxon>
        <taxon>Hexapoda</taxon>
        <taxon>Insecta</taxon>
        <taxon>Pterygota</taxon>
        <taxon>Neoptera</taxon>
        <taxon>Endopterygota</taxon>
        <taxon>Hymenoptera</taxon>
        <taxon>Apocrita</taxon>
        <taxon>Proctotrupomorpha</taxon>
        <taxon>Chalcidoidea</taxon>
        <taxon>Aphelinidae</taxon>
        <taxon>Aphelininae</taxon>
        <taxon>Eretmocerus</taxon>
    </lineage>
</organism>
<evidence type="ECO:0000313" key="2">
    <source>
        <dbReference type="Proteomes" id="UP001239111"/>
    </source>
</evidence>
<reference evidence="1" key="1">
    <citation type="submission" date="2023-04" db="EMBL/GenBank/DDBJ databases">
        <title>A chromosome-level genome assembly of the parasitoid wasp Eretmocerus hayati.</title>
        <authorList>
            <person name="Zhong Y."/>
            <person name="Liu S."/>
            <person name="Liu Y."/>
        </authorList>
    </citation>
    <scope>NUCLEOTIDE SEQUENCE</scope>
    <source>
        <strain evidence="1">ZJU_SS_LIU_2023</strain>
    </source>
</reference>
<gene>
    <name evidence="1" type="ORF">QAD02_000925</name>
</gene>
<protein>
    <submittedName>
        <fullName evidence="1">Uncharacterized protein</fullName>
    </submittedName>
</protein>
<sequence>MMEDEDNQSLIDDIRALENVLEPKKDPITPESPQKKHLEPIENPYPKEEVQIEEKSPEDQIESDGELVIDDDDYESLDCKDLGDLLELNKKMLELMTNARQKLSSLLEECNKRQRIVEEQISKYSNTNHTKIICFNAGMPYFKDKNYFSAPRNEDTKTKMKNGELRLAELQRIQRWSQHDKSTMLNIIKDEVIEILKNKGEVDDVDLDDSIHKTSQLPPIVREAIGSLGTMKFDWMKVSNEMMKKDKYLECRHSAEECEVMWNVFLHPDINKQRWTQKENKKLSQIVKDHNFEDWDSIAKELGTQRSGYQCFVRYNTNNWKNLMRGQAWSSEDDKTLTLLVSKLKIGDYIPWGNIASFMTKWTKQQVYFRWVYSLAPHLKKGRFSQEEDDVLLEAVEKYGQNFCKISALIMTNRTNIQLKDHYQTLTSRKEQAKKNWTLEEDKQLTELYEKYGTDWAKIITEMDSEVTRIQVRHRHAALQRYRRKGIGLKKITRDEPIVDPLSTATTLTYTNSSPWSRDNREILVKHLKIDDQLIKFFQKDEKSKRSKTIKSYDPDDLKRDTRKIHQILTKMGANLEIPECIIDENSELTEMDLELLSSLENYTLLQKLNANENVEFVRQIMFGQSVSVSEKDRFVPSLPFGFCNPRPTKKQKKSDTIDCFLDTEEYHHVDVEMELKPNKLVSEYIDEDTDNQFEKLKRILTESTKPKKVFKIRCQRFANSYRFEEIYENPDANNSSFRPPGVSRTLVYDWDLNKMIPLHLPKEEKFAAESVPLNVIEPTRSLLQGFQELLFNSQNFPTFASSDPSCTLTVKGREAMQSFKRRYQQLFTIPIGLSRIVPPDTVDESAFLPVLEKLKKKSTKRKRGVKKEQSDSEDSVTYLNEDDDS</sequence>
<dbReference type="EMBL" id="CM056743">
    <property type="protein sequence ID" value="KAJ8669666.1"/>
    <property type="molecule type" value="Genomic_DNA"/>
</dbReference>
<dbReference type="Proteomes" id="UP001239111">
    <property type="component" value="Chromosome 3"/>
</dbReference>
<name>A0ACC2NEZ0_9HYME</name>
<evidence type="ECO:0000313" key="1">
    <source>
        <dbReference type="EMBL" id="KAJ8669666.1"/>
    </source>
</evidence>